<proteinExistence type="predicted"/>
<protein>
    <submittedName>
        <fullName evidence="1">Tail fiber assembly protein</fullName>
    </submittedName>
</protein>
<accession>A0A8S5P4C7</accession>
<evidence type="ECO:0000313" key="1">
    <source>
        <dbReference type="EMBL" id="DAE01052.1"/>
    </source>
</evidence>
<sequence length="253" mass="28009">MSDLPQTKPVCQLDAEGFYVCQTVADADPMQPENWLIPAGCIDTEPPEVKPNLAAKWQPESKTWAYLPDHRGKTAYRTDNGQPETVETVGELPAHLTTIAPPSELHEWNAEKQTWQLNRAKQKATEQAQFQAAQAAKLTELANAAQAFVDKHAKTDIVPAFEQETWAMQGAEARAWADDDNAPTPILDSIAHHRNIDRIMLIRAALRKTQQYEALAAGVAGQRQALQVQIERAKTLDDLAAIEIAFRLPEMGG</sequence>
<name>A0A8S5P4C7_9CAUD</name>
<dbReference type="EMBL" id="BK015317">
    <property type="protein sequence ID" value="DAE01052.1"/>
    <property type="molecule type" value="Genomic_DNA"/>
</dbReference>
<reference evidence="1" key="1">
    <citation type="journal article" date="2021" name="Proc. Natl. Acad. Sci. U.S.A.">
        <title>A Catalog of Tens of Thousands of Viruses from Human Metagenomes Reveals Hidden Associations with Chronic Diseases.</title>
        <authorList>
            <person name="Tisza M.J."/>
            <person name="Buck C.B."/>
        </authorList>
    </citation>
    <scope>NUCLEOTIDE SEQUENCE</scope>
    <source>
        <strain evidence="1">Ct7Sv1</strain>
    </source>
</reference>
<organism evidence="1">
    <name type="scientific">Myoviridae sp. ct7Sv1</name>
    <dbReference type="NCBI Taxonomy" id="2825039"/>
    <lineage>
        <taxon>Viruses</taxon>
        <taxon>Duplodnaviria</taxon>
        <taxon>Heunggongvirae</taxon>
        <taxon>Uroviricota</taxon>
        <taxon>Caudoviricetes</taxon>
    </lineage>
</organism>